<dbReference type="AlphaFoldDB" id="A0A7C2GIF4"/>
<dbReference type="EMBL" id="DTDV01000007">
    <property type="protein sequence ID" value="HGK23339.1"/>
    <property type="molecule type" value="Genomic_DNA"/>
</dbReference>
<evidence type="ECO:0000256" key="1">
    <source>
        <dbReference type="PROSITE-ProRule" id="PRU00182"/>
    </source>
</evidence>
<dbReference type="RefSeq" id="WP_012547436.1">
    <property type="nucleotide sequence ID" value="NZ_VTFL01000004.1"/>
</dbReference>
<reference evidence="2" key="1">
    <citation type="journal article" date="2020" name="mSystems">
        <title>Genome- and Community-Level Interaction Insights into Carbon Utilization and Element Cycling Functions of Hydrothermarchaeota in Hydrothermal Sediment.</title>
        <authorList>
            <person name="Zhou Z."/>
            <person name="Liu Y."/>
            <person name="Xu W."/>
            <person name="Pan J."/>
            <person name="Luo Z.H."/>
            <person name="Li M."/>
        </authorList>
    </citation>
    <scope>NUCLEOTIDE SEQUENCE [LARGE SCALE GENOMIC DNA]</scope>
    <source>
        <strain evidence="2">SpSt-70</strain>
    </source>
</reference>
<dbReference type="OMA" id="AKWFLQE"/>
<organism evidence="2">
    <name type="scientific">Dictyoglomus thermophilum</name>
    <dbReference type="NCBI Taxonomy" id="14"/>
    <lineage>
        <taxon>Bacteria</taxon>
        <taxon>Pseudomonadati</taxon>
        <taxon>Dictyoglomota</taxon>
        <taxon>Dictyoglomia</taxon>
        <taxon>Dictyoglomales</taxon>
        <taxon>Dictyoglomaceae</taxon>
        <taxon>Dictyoglomus</taxon>
    </lineage>
</organism>
<evidence type="ECO:0000313" key="2">
    <source>
        <dbReference type="EMBL" id="HGK23339.1"/>
    </source>
</evidence>
<name>A0A7C2GIF4_DICTH</name>
<accession>A0A7C2GIF4</accession>
<gene>
    <name evidence="2" type="primary">yaaA</name>
    <name evidence="2" type="ORF">ENU78_02645</name>
</gene>
<dbReference type="SUPFAM" id="SSF55174">
    <property type="entry name" value="Alpha-L RNA-binding motif"/>
    <property type="match status" value="1"/>
</dbReference>
<dbReference type="NCBIfam" id="TIGR02988">
    <property type="entry name" value="YaaA_near_RecF"/>
    <property type="match status" value="1"/>
</dbReference>
<dbReference type="InterPro" id="IPR014330">
    <property type="entry name" value="RNA-bd_S4-rel_YaaA"/>
</dbReference>
<dbReference type="Pfam" id="PF13275">
    <property type="entry name" value="S4_2"/>
    <property type="match status" value="1"/>
</dbReference>
<dbReference type="InterPro" id="IPR036986">
    <property type="entry name" value="S4_RNA-bd_sf"/>
</dbReference>
<dbReference type="CDD" id="cd00165">
    <property type="entry name" value="S4"/>
    <property type="match status" value="1"/>
</dbReference>
<protein>
    <submittedName>
        <fullName evidence="2">S4 domain-containing protein YaaA</fullName>
    </submittedName>
</protein>
<proteinExistence type="predicted"/>
<comment type="caution">
    <text evidence="2">The sequence shown here is derived from an EMBL/GenBank/DDBJ whole genome shotgun (WGS) entry which is preliminary data.</text>
</comment>
<keyword evidence="1" id="KW-0694">RNA-binding</keyword>
<dbReference type="Gene3D" id="3.10.290.10">
    <property type="entry name" value="RNA-binding S4 domain"/>
    <property type="match status" value="1"/>
</dbReference>
<sequence length="71" mass="7972">MKEIKIYTESITLGQFLKWCRVVETGGQAKNLILAGRVKVNGEIELHRSRKLKNGDVVEVDGEKYVVVVGE</sequence>
<dbReference type="PROSITE" id="PS50889">
    <property type="entry name" value="S4"/>
    <property type="match status" value="1"/>
</dbReference>
<dbReference type="GO" id="GO:0003723">
    <property type="term" value="F:RNA binding"/>
    <property type="evidence" value="ECO:0007669"/>
    <property type="project" value="UniProtKB-KW"/>
</dbReference>